<dbReference type="Proteomes" id="UP001631969">
    <property type="component" value="Unassembled WGS sequence"/>
</dbReference>
<dbReference type="EMBL" id="JBJURJ010000006">
    <property type="protein sequence ID" value="MFM9328628.1"/>
    <property type="molecule type" value="Genomic_DNA"/>
</dbReference>
<evidence type="ECO:0000313" key="2">
    <source>
        <dbReference type="Proteomes" id="UP001631969"/>
    </source>
</evidence>
<keyword evidence="2" id="KW-1185">Reference proteome</keyword>
<accession>A0ACC7NVD2</accession>
<gene>
    <name evidence="1" type="primary">rpmI</name>
    <name evidence="1" type="ORF">ACI1P1_10045</name>
</gene>
<organism evidence="1 2">
    <name type="scientific">Paenibacillus mesotrionivorans</name>
    <dbReference type="NCBI Taxonomy" id="3160968"/>
    <lineage>
        <taxon>Bacteria</taxon>
        <taxon>Bacillati</taxon>
        <taxon>Bacillota</taxon>
        <taxon>Bacilli</taxon>
        <taxon>Bacillales</taxon>
        <taxon>Paenibacillaceae</taxon>
        <taxon>Paenibacillus</taxon>
    </lineage>
</organism>
<reference evidence="1" key="1">
    <citation type="submission" date="2024-12" db="EMBL/GenBank/DDBJ databases">
        <authorList>
            <person name="Wu N."/>
        </authorList>
    </citation>
    <scope>NUCLEOTIDE SEQUENCE</scope>
    <source>
        <strain evidence="1">P15</strain>
    </source>
</reference>
<protein>
    <submittedName>
        <fullName evidence="1">50S ribosomal protein L35</fullName>
    </submittedName>
</protein>
<keyword evidence="1" id="KW-0687">Ribonucleoprotein</keyword>
<proteinExistence type="predicted"/>
<keyword evidence="1" id="KW-0689">Ribosomal protein</keyword>
<evidence type="ECO:0000313" key="1">
    <source>
        <dbReference type="EMBL" id="MFM9328628.1"/>
    </source>
</evidence>
<sequence length="66" mass="7478">MPKMKTHRGAAKRFTKTGTGKIKRNKSGKRHILEHKSSKQKARLGKSAIMTKGDTKRIESLLVYVK</sequence>
<comment type="caution">
    <text evidence="1">The sequence shown here is derived from an EMBL/GenBank/DDBJ whole genome shotgun (WGS) entry which is preliminary data.</text>
</comment>
<name>A0ACC7NVD2_9BACL</name>